<evidence type="ECO:0000313" key="1">
    <source>
        <dbReference type="EMBL" id="DAD83880.1"/>
    </source>
</evidence>
<protein>
    <submittedName>
        <fullName evidence="1">Uncharacterized protein</fullName>
    </submittedName>
</protein>
<accession>A0A8S5MNQ2</accession>
<proteinExistence type="predicted"/>
<reference evidence="1" key="1">
    <citation type="journal article" date="2021" name="Proc. Natl. Acad. Sci. U.S.A.">
        <title>A Catalog of Tens of Thousands of Viruses from Human Metagenomes Reveals Hidden Associations with Chronic Diseases.</title>
        <authorList>
            <person name="Tisza M.J."/>
            <person name="Buck C.B."/>
        </authorList>
    </citation>
    <scope>NUCLEOTIDE SEQUENCE</scope>
    <source>
        <strain evidence="1">CtuSi15</strain>
    </source>
</reference>
<name>A0A8S5MNQ2_9CAUD</name>
<organism evidence="1">
    <name type="scientific">Myoviridae sp. ctuSi15</name>
    <dbReference type="NCBI Taxonomy" id="2826708"/>
    <lineage>
        <taxon>Viruses</taxon>
        <taxon>Duplodnaviria</taxon>
        <taxon>Heunggongvirae</taxon>
        <taxon>Uroviricota</taxon>
        <taxon>Caudoviricetes</taxon>
    </lineage>
</organism>
<sequence>MAHLFDPALDVGLSHNEVFEVTVQCLTDEVEVVQIYTLRKIVVQLVDSLTANPCDTSKVALCHPPFAKAG</sequence>
<dbReference type="EMBL" id="BK014946">
    <property type="protein sequence ID" value="DAD83880.1"/>
    <property type="molecule type" value="Genomic_DNA"/>
</dbReference>